<dbReference type="SMART" id="SM00485">
    <property type="entry name" value="XPGN"/>
    <property type="match status" value="1"/>
</dbReference>
<evidence type="ECO:0000256" key="5">
    <source>
        <dbReference type="ARBA" id="ARBA00022723"/>
    </source>
</evidence>
<dbReference type="CDD" id="cd09868">
    <property type="entry name" value="PIN_XPG_RAD2"/>
    <property type="match status" value="2"/>
</dbReference>
<dbReference type="CDD" id="cd09904">
    <property type="entry name" value="H3TH_XPG"/>
    <property type="match status" value="1"/>
</dbReference>
<dbReference type="InterPro" id="IPR006086">
    <property type="entry name" value="XPG-I_dom"/>
</dbReference>
<dbReference type="Gene3D" id="3.40.50.1010">
    <property type="entry name" value="5'-nuclease"/>
    <property type="match status" value="2"/>
</dbReference>
<accession>A0A9C7UNI2</accession>
<dbReference type="PROSITE" id="PS00841">
    <property type="entry name" value="XPG_1"/>
    <property type="match status" value="1"/>
</dbReference>
<feature type="domain" description="XPG N-terminal" evidence="15">
    <location>
        <begin position="1"/>
        <end position="98"/>
    </location>
</feature>
<protein>
    <submittedName>
        <fullName evidence="16">Uncharacterized protein</fullName>
    </submittedName>
</protein>
<dbReference type="GO" id="GO:0003697">
    <property type="term" value="F:single-stranded DNA binding"/>
    <property type="evidence" value="ECO:0007669"/>
    <property type="project" value="InterPro"/>
</dbReference>
<organism evidence="16 17">
    <name type="scientific">Galdieria partita</name>
    <dbReference type="NCBI Taxonomy" id="83374"/>
    <lineage>
        <taxon>Eukaryota</taxon>
        <taxon>Rhodophyta</taxon>
        <taxon>Bangiophyceae</taxon>
        <taxon>Galdieriales</taxon>
        <taxon>Galdieriaceae</taxon>
        <taxon>Galdieria</taxon>
    </lineage>
</organism>
<dbReference type="Gene3D" id="1.10.150.20">
    <property type="entry name" value="5' to 3' exonuclease, C-terminal subdomain"/>
    <property type="match status" value="1"/>
</dbReference>
<evidence type="ECO:0000256" key="7">
    <source>
        <dbReference type="ARBA" id="ARBA00022763"/>
    </source>
</evidence>
<feature type="region of interest" description="Disordered" evidence="13">
    <location>
        <begin position="907"/>
        <end position="942"/>
    </location>
</feature>
<dbReference type="EMBL" id="BQMJ01000012">
    <property type="protein sequence ID" value="GJQ09939.1"/>
    <property type="molecule type" value="Genomic_DNA"/>
</dbReference>
<dbReference type="InterPro" id="IPR019974">
    <property type="entry name" value="XPG_CS"/>
</dbReference>
<dbReference type="GO" id="GO:0006289">
    <property type="term" value="P:nucleotide-excision repair"/>
    <property type="evidence" value="ECO:0007669"/>
    <property type="project" value="InterPro"/>
</dbReference>
<evidence type="ECO:0000313" key="17">
    <source>
        <dbReference type="Proteomes" id="UP001061958"/>
    </source>
</evidence>
<dbReference type="AlphaFoldDB" id="A0A9C7UNI2"/>
<keyword evidence="6" id="KW-0255">Endonuclease</keyword>
<keyword evidence="10" id="KW-0234">DNA repair</keyword>
<dbReference type="InterPro" id="IPR029060">
    <property type="entry name" value="PIN-like_dom_sf"/>
</dbReference>
<evidence type="ECO:0000256" key="2">
    <source>
        <dbReference type="ARBA" id="ARBA00004123"/>
    </source>
</evidence>
<dbReference type="Proteomes" id="UP001061958">
    <property type="component" value="Unassembled WGS sequence"/>
</dbReference>
<evidence type="ECO:0000313" key="16">
    <source>
        <dbReference type="EMBL" id="GJQ09939.1"/>
    </source>
</evidence>
<dbReference type="InterPro" id="IPR036279">
    <property type="entry name" value="5-3_exonuclease_C_sf"/>
</dbReference>
<keyword evidence="9" id="KW-0460">Magnesium</keyword>
<name>A0A9C7UNI2_9RHOD</name>
<dbReference type="FunFam" id="1.10.150.20:FF:000030">
    <property type="entry name" value="Flap endonuclease GEN-like 1"/>
    <property type="match status" value="1"/>
</dbReference>
<reference evidence="16" key="2">
    <citation type="submission" date="2022-01" db="EMBL/GenBank/DDBJ databases">
        <authorList>
            <person name="Hirooka S."/>
            <person name="Miyagishima S.Y."/>
        </authorList>
    </citation>
    <scope>NUCLEOTIDE SEQUENCE</scope>
    <source>
        <strain evidence="16">NBRC 102759</strain>
    </source>
</reference>
<dbReference type="SUPFAM" id="SSF47807">
    <property type="entry name" value="5' to 3' exonuclease, C-terminal subdomain"/>
    <property type="match status" value="1"/>
</dbReference>
<dbReference type="InterPro" id="IPR001044">
    <property type="entry name" value="XPG/Rad2_eukaryotes"/>
</dbReference>
<evidence type="ECO:0000256" key="9">
    <source>
        <dbReference type="ARBA" id="ARBA00022842"/>
    </source>
</evidence>
<feature type="compositionally biased region" description="Acidic residues" evidence="13">
    <location>
        <begin position="202"/>
        <end position="214"/>
    </location>
</feature>
<dbReference type="Pfam" id="PF00867">
    <property type="entry name" value="XPG_I"/>
    <property type="match status" value="1"/>
</dbReference>
<dbReference type="OrthoDB" id="2959108at2759"/>
<evidence type="ECO:0000256" key="8">
    <source>
        <dbReference type="ARBA" id="ARBA00022801"/>
    </source>
</evidence>
<evidence type="ECO:0000259" key="14">
    <source>
        <dbReference type="SMART" id="SM00484"/>
    </source>
</evidence>
<dbReference type="InterPro" id="IPR006084">
    <property type="entry name" value="XPG/Rad2"/>
</dbReference>
<evidence type="ECO:0000259" key="15">
    <source>
        <dbReference type="SMART" id="SM00485"/>
    </source>
</evidence>
<dbReference type="Pfam" id="PF00752">
    <property type="entry name" value="XPG_N"/>
    <property type="match status" value="1"/>
</dbReference>
<dbReference type="PRINTS" id="PR00853">
    <property type="entry name" value="XPGRADSUPER"/>
</dbReference>
<dbReference type="GO" id="GO:0005634">
    <property type="term" value="C:nucleus"/>
    <property type="evidence" value="ECO:0007669"/>
    <property type="project" value="UniProtKB-SubCell"/>
</dbReference>
<comment type="caution">
    <text evidence="16">The sequence shown here is derived from an EMBL/GenBank/DDBJ whole genome shotgun (WGS) entry which is preliminary data.</text>
</comment>
<keyword evidence="17" id="KW-1185">Reference proteome</keyword>
<dbReference type="SUPFAM" id="SSF88723">
    <property type="entry name" value="PIN domain-like"/>
    <property type="match status" value="1"/>
</dbReference>
<feature type="region of interest" description="Disordered" evidence="13">
    <location>
        <begin position="188"/>
        <end position="220"/>
    </location>
</feature>
<evidence type="ECO:0000256" key="13">
    <source>
        <dbReference type="SAM" id="MobiDB-lite"/>
    </source>
</evidence>
<dbReference type="PRINTS" id="PR00066">
    <property type="entry name" value="XRODRMPGMNTG"/>
</dbReference>
<evidence type="ECO:0000256" key="11">
    <source>
        <dbReference type="ARBA" id="ARBA00023242"/>
    </source>
</evidence>
<feature type="domain" description="XPG-I" evidence="14">
    <location>
        <begin position="640"/>
        <end position="709"/>
    </location>
</feature>
<keyword evidence="5" id="KW-0479">Metal-binding</keyword>
<evidence type="ECO:0000256" key="10">
    <source>
        <dbReference type="ARBA" id="ARBA00023204"/>
    </source>
</evidence>
<dbReference type="GO" id="GO:0046872">
    <property type="term" value="F:metal ion binding"/>
    <property type="evidence" value="ECO:0007669"/>
    <property type="project" value="UniProtKB-KW"/>
</dbReference>
<comment type="subcellular location">
    <subcellularLocation>
        <location evidence="2">Nucleus</location>
    </subcellularLocation>
</comment>
<keyword evidence="8" id="KW-0378">Hydrolase</keyword>
<dbReference type="SMART" id="SM00484">
    <property type="entry name" value="XPGI"/>
    <property type="match status" value="1"/>
</dbReference>
<keyword evidence="4" id="KW-0540">Nuclease</keyword>
<dbReference type="SMART" id="SM00279">
    <property type="entry name" value="HhH2"/>
    <property type="match status" value="1"/>
</dbReference>
<proteinExistence type="inferred from homology"/>
<sequence length="942" mass="109001">MGVKGLWELVAPVGRRVSMDTVANKTLAIDVSIWLTQFLYAMRDSEGELIRNAHLLGILRRCCKLIFYNVKPIFVFDGATPQLKRRTLISRQNQRNKQKLRLRRIAEKLLLNELKLKKLKENKKIESKGNEERVNPKVNPRDLYNQYMDTVLRATLERSNIETEKDTDQVDIEAVHNHNNNNSMEQLESLVEEREVEAQLSEAEEEGDEKEEDINTGVSNFSERLASSEREQYEVPDISQISTDSLSSLPPEMFETIVSEIRSRERNLHREEFIKAENDPANFSKKQLEGFLRLSQTKKEVVKARATAYSHVLHGRRRIASDPGKNYTLTKISDSTPENGRELNDDGQFCTNFRLESSIESNNSKVDEGLDCAKSTSNAENHSEFCVRHSETKNEREPVLILDRDIEGSSQADVEEDEDIEWVACPPDSNCNFVEHEWTSNVQVEWDGMEQNIRNRSSLCLDSPSSADLVKHLNEDDAEEEDFMTADIQSAIYSSLANEHCLKHEAESCAKPCESHLESTSKVDFWDKEETMNSLNSLKEDENEVFSRNVMSSKVDEALHSSPSSGNHLNTCFEEEILNEEEITETRVSRDFILPDEKLESLFQEFENERKELHQEFTHLKSGSDMITDEMCEEIRDLLRMLGIPYIQAPMEAEAQCAYFNQIGLVEGVITEDSDAFLFGARTVFRNIFEDKKYVEQYEMDDIERYLGLDREKLILLCLLLGSDYTQGIHGVGVVNATEIIRAFPSFEELKEFAQWANQLSLEEERLSLDPEDPNFVKKEFFLKHRKMKRNWVVHDSFPSKHVMDAYSYPVIDTRSIEFQCQRPNMAQLVEFCRAKFGWDSDKVKKLVVPVLKAYDAKNQSQTRIEQYFHPMRFAKIKSKRLENAVRGITMAVDEEMFLSKSKQLVEDVNSSTDEKTSNMRKRRKKNTKDRRKKYSYMENGP</sequence>
<comment type="cofactor">
    <cofactor evidence="1">
        <name>Mg(2+)</name>
        <dbReference type="ChEBI" id="CHEBI:18420"/>
    </cofactor>
</comment>
<evidence type="ECO:0000256" key="1">
    <source>
        <dbReference type="ARBA" id="ARBA00001946"/>
    </source>
</evidence>
<evidence type="ECO:0000256" key="3">
    <source>
        <dbReference type="ARBA" id="ARBA00005283"/>
    </source>
</evidence>
<evidence type="ECO:0000256" key="12">
    <source>
        <dbReference type="ARBA" id="ARBA00038112"/>
    </source>
</evidence>
<evidence type="ECO:0000256" key="4">
    <source>
        <dbReference type="ARBA" id="ARBA00022722"/>
    </source>
</evidence>
<dbReference type="PANTHER" id="PTHR16171:SF7">
    <property type="entry name" value="DNA REPAIR PROTEIN RAD2"/>
    <property type="match status" value="1"/>
</dbReference>
<comment type="similarity">
    <text evidence="12">Belongs to the XPG/RAD2 endonuclease family. GEN subfamily.</text>
</comment>
<feature type="compositionally biased region" description="Basic residues" evidence="13">
    <location>
        <begin position="919"/>
        <end position="935"/>
    </location>
</feature>
<dbReference type="GO" id="GO:0048256">
    <property type="term" value="F:flap endonuclease activity"/>
    <property type="evidence" value="ECO:0007669"/>
    <property type="project" value="UniProtKB-ARBA"/>
</dbReference>
<dbReference type="PROSITE" id="PS00842">
    <property type="entry name" value="XPG_2"/>
    <property type="match status" value="1"/>
</dbReference>
<keyword evidence="7" id="KW-0227">DNA damage</keyword>
<keyword evidence="11" id="KW-0539">Nucleus</keyword>
<dbReference type="InterPro" id="IPR008918">
    <property type="entry name" value="HhH2"/>
</dbReference>
<reference evidence="16" key="1">
    <citation type="journal article" date="2022" name="Proc. Natl. Acad. Sci. U.S.A.">
        <title>Life cycle and functional genomics of the unicellular red alga Galdieria for elucidating algal and plant evolution and industrial use.</title>
        <authorList>
            <person name="Hirooka S."/>
            <person name="Itabashi T."/>
            <person name="Ichinose T.M."/>
            <person name="Onuma R."/>
            <person name="Fujiwara T."/>
            <person name="Yamashita S."/>
            <person name="Jong L.W."/>
            <person name="Tomita R."/>
            <person name="Iwane A.H."/>
            <person name="Miyagishima S.Y."/>
        </authorList>
    </citation>
    <scope>NUCLEOTIDE SEQUENCE</scope>
    <source>
        <strain evidence="16">NBRC 102759</strain>
    </source>
</reference>
<dbReference type="InterPro" id="IPR006085">
    <property type="entry name" value="XPG_DNA_repair_N"/>
</dbReference>
<comment type="similarity">
    <text evidence="3">Belongs to the XPG/RAD2 endonuclease family. XPG subfamily.</text>
</comment>
<gene>
    <name evidence="16" type="ORF">GpartN1_g1730.t1</name>
</gene>
<evidence type="ECO:0000256" key="6">
    <source>
        <dbReference type="ARBA" id="ARBA00022759"/>
    </source>
</evidence>
<dbReference type="PANTHER" id="PTHR16171">
    <property type="entry name" value="DNA REPAIR PROTEIN COMPLEMENTING XP-G CELLS-RELATED"/>
    <property type="match status" value="1"/>
</dbReference>